<name>A0AA40G0Q5_9HYME</name>
<gene>
    <name evidence="2" type="ORF">K0M31_019982</name>
</gene>
<feature type="region of interest" description="Disordered" evidence="1">
    <location>
        <begin position="66"/>
        <end position="144"/>
    </location>
</feature>
<feature type="compositionally biased region" description="Polar residues" evidence="1">
    <location>
        <begin position="75"/>
        <end position="94"/>
    </location>
</feature>
<protein>
    <submittedName>
        <fullName evidence="2">Uncharacterized protein</fullName>
    </submittedName>
</protein>
<accession>A0AA40G0Q5</accession>
<sequence>MLRGLLSSFLVLLFVPVFIGFTFAVVTRRYVHLGSIFTDRAQQQWWADIFRTIHILYFGRRNKGNVDRVADDQGRSAQDANNSVDTSSTMSENPVSFVVGGPDIDPSEELEIEDSFPSDANDFGGLSPQQTSMVGLIERRKRLR</sequence>
<proteinExistence type="predicted"/>
<dbReference type="AlphaFoldDB" id="A0AA40G0Q5"/>
<keyword evidence="3" id="KW-1185">Reference proteome</keyword>
<organism evidence="2 3">
    <name type="scientific">Melipona bicolor</name>
    <dbReference type="NCBI Taxonomy" id="60889"/>
    <lineage>
        <taxon>Eukaryota</taxon>
        <taxon>Metazoa</taxon>
        <taxon>Ecdysozoa</taxon>
        <taxon>Arthropoda</taxon>
        <taxon>Hexapoda</taxon>
        <taxon>Insecta</taxon>
        <taxon>Pterygota</taxon>
        <taxon>Neoptera</taxon>
        <taxon>Endopterygota</taxon>
        <taxon>Hymenoptera</taxon>
        <taxon>Apocrita</taxon>
        <taxon>Aculeata</taxon>
        <taxon>Apoidea</taxon>
        <taxon>Anthophila</taxon>
        <taxon>Apidae</taxon>
        <taxon>Melipona</taxon>
    </lineage>
</organism>
<evidence type="ECO:0000313" key="2">
    <source>
        <dbReference type="EMBL" id="KAK1128840.1"/>
    </source>
</evidence>
<evidence type="ECO:0000313" key="3">
    <source>
        <dbReference type="Proteomes" id="UP001177670"/>
    </source>
</evidence>
<dbReference type="Proteomes" id="UP001177670">
    <property type="component" value="Unassembled WGS sequence"/>
</dbReference>
<comment type="caution">
    <text evidence="2">The sequence shown here is derived from an EMBL/GenBank/DDBJ whole genome shotgun (WGS) entry which is preliminary data.</text>
</comment>
<feature type="compositionally biased region" description="Acidic residues" evidence="1">
    <location>
        <begin position="105"/>
        <end position="116"/>
    </location>
</feature>
<evidence type="ECO:0000256" key="1">
    <source>
        <dbReference type="SAM" id="MobiDB-lite"/>
    </source>
</evidence>
<dbReference type="EMBL" id="JAHYIQ010000009">
    <property type="protein sequence ID" value="KAK1128840.1"/>
    <property type="molecule type" value="Genomic_DNA"/>
</dbReference>
<reference evidence="2" key="1">
    <citation type="submission" date="2021-10" db="EMBL/GenBank/DDBJ databases">
        <title>Melipona bicolor Genome sequencing and assembly.</title>
        <authorList>
            <person name="Araujo N.S."/>
            <person name="Arias M.C."/>
        </authorList>
    </citation>
    <scope>NUCLEOTIDE SEQUENCE</scope>
    <source>
        <strain evidence="2">USP_2M_L1-L4_2017</strain>
        <tissue evidence="2">Whole body</tissue>
    </source>
</reference>